<accession>A0A6A5UD67</accession>
<dbReference type="Proteomes" id="UP000800035">
    <property type="component" value="Unassembled WGS sequence"/>
</dbReference>
<evidence type="ECO:0000313" key="3">
    <source>
        <dbReference type="Proteomes" id="UP000800035"/>
    </source>
</evidence>
<name>A0A6A5UD67_9PLEO</name>
<sequence length="194" mass="21412">MSSPSQSQKDNPKSSDPPAETTNNTGKAQPFETAEIQKNAQKDSQKDTKAPNKDGVGSMTDEEYKEFAQQSVKDHYLRYREKQTTPEDLLQKPPASIKMSDTTSTASSTPKQTKPENETEKDTASNVDTEHGSQPSSRQLVLNAIHNSGGMWYPTTTARRDTDSAPISDLRMAANDEFVDTCVLMDCACKNPYN</sequence>
<feature type="region of interest" description="Disordered" evidence="1">
    <location>
        <begin position="1"/>
        <end position="137"/>
    </location>
</feature>
<feature type="compositionally biased region" description="Basic and acidic residues" evidence="1">
    <location>
        <begin position="113"/>
        <end position="131"/>
    </location>
</feature>
<gene>
    <name evidence="2" type="ORF">CC80DRAFT_589193</name>
</gene>
<evidence type="ECO:0000256" key="1">
    <source>
        <dbReference type="SAM" id="MobiDB-lite"/>
    </source>
</evidence>
<proteinExistence type="predicted"/>
<reference evidence="2" key="1">
    <citation type="journal article" date="2020" name="Stud. Mycol.">
        <title>101 Dothideomycetes genomes: a test case for predicting lifestyles and emergence of pathogens.</title>
        <authorList>
            <person name="Haridas S."/>
            <person name="Albert R."/>
            <person name="Binder M."/>
            <person name="Bloem J."/>
            <person name="Labutti K."/>
            <person name="Salamov A."/>
            <person name="Andreopoulos B."/>
            <person name="Baker S."/>
            <person name="Barry K."/>
            <person name="Bills G."/>
            <person name="Bluhm B."/>
            <person name="Cannon C."/>
            <person name="Castanera R."/>
            <person name="Culley D."/>
            <person name="Daum C."/>
            <person name="Ezra D."/>
            <person name="Gonzalez J."/>
            <person name="Henrissat B."/>
            <person name="Kuo A."/>
            <person name="Liang C."/>
            <person name="Lipzen A."/>
            <person name="Lutzoni F."/>
            <person name="Magnuson J."/>
            <person name="Mondo S."/>
            <person name="Nolan M."/>
            <person name="Ohm R."/>
            <person name="Pangilinan J."/>
            <person name="Park H.-J."/>
            <person name="Ramirez L."/>
            <person name="Alfaro M."/>
            <person name="Sun H."/>
            <person name="Tritt A."/>
            <person name="Yoshinaga Y."/>
            <person name="Zwiers L.-H."/>
            <person name="Turgeon B."/>
            <person name="Goodwin S."/>
            <person name="Spatafora J."/>
            <person name="Crous P."/>
            <person name="Grigoriev I."/>
        </authorList>
    </citation>
    <scope>NUCLEOTIDE SEQUENCE</scope>
    <source>
        <strain evidence="2">CBS 675.92</strain>
    </source>
</reference>
<feature type="compositionally biased region" description="Polar residues" evidence="1">
    <location>
        <begin position="99"/>
        <end position="112"/>
    </location>
</feature>
<keyword evidence="3" id="KW-1185">Reference proteome</keyword>
<protein>
    <submittedName>
        <fullName evidence="2">Uncharacterized protein</fullName>
    </submittedName>
</protein>
<organism evidence="2 3">
    <name type="scientific">Byssothecium circinans</name>
    <dbReference type="NCBI Taxonomy" id="147558"/>
    <lineage>
        <taxon>Eukaryota</taxon>
        <taxon>Fungi</taxon>
        <taxon>Dikarya</taxon>
        <taxon>Ascomycota</taxon>
        <taxon>Pezizomycotina</taxon>
        <taxon>Dothideomycetes</taxon>
        <taxon>Pleosporomycetidae</taxon>
        <taxon>Pleosporales</taxon>
        <taxon>Massarineae</taxon>
        <taxon>Massarinaceae</taxon>
        <taxon>Byssothecium</taxon>
    </lineage>
</organism>
<feature type="compositionally biased region" description="Basic and acidic residues" evidence="1">
    <location>
        <begin position="40"/>
        <end position="52"/>
    </location>
</feature>
<feature type="compositionally biased region" description="Basic and acidic residues" evidence="1">
    <location>
        <begin position="72"/>
        <end position="85"/>
    </location>
</feature>
<evidence type="ECO:0000313" key="2">
    <source>
        <dbReference type="EMBL" id="KAF1961672.1"/>
    </source>
</evidence>
<dbReference type="AlphaFoldDB" id="A0A6A5UD67"/>
<dbReference type="EMBL" id="ML976980">
    <property type="protein sequence ID" value="KAF1961672.1"/>
    <property type="molecule type" value="Genomic_DNA"/>
</dbReference>